<dbReference type="InterPro" id="IPR007251">
    <property type="entry name" value="Iron_permease_Fet4"/>
</dbReference>
<evidence type="ECO:0000313" key="4">
    <source>
        <dbReference type="Proteomes" id="UP000324351"/>
    </source>
</evidence>
<evidence type="ECO:0000256" key="1">
    <source>
        <dbReference type="SAM" id="MobiDB-lite"/>
    </source>
</evidence>
<evidence type="ECO:0000313" key="3">
    <source>
        <dbReference type="EMBL" id="KAA1424297.1"/>
    </source>
</evidence>
<dbReference type="Pfam" id="PF19593">
    <property type="entry name" value="DUF6098"/>
    <property type="match status" value="1"/>
</dbReference>
<feature type="region of interest" description="Disordered" evidence="1">
    <location>
        <begin position="104"/>
        <end position="133"/>
    </location>
</feature>
<organism evidence="3 4">
    <name type="scientific">Nocardioides antri</name>
    <dbReference type="NCBI Taxonomy" id="2607659"/>
    <lineage>
        <taxon>Bacteria</taxon>
        <taxon>Bacillati</taxon>
        <taxon>Actinomycetota</taxon>
        <taxon>Actinomycetes</taxon>
        <taxon>Propionibacteriales</taxon>
        <taxon>Nocardioidaceae</taxon>
        <taxon>Nocardioides</taxon>
    </lineage>
</organism>
<keyword evidence="4" id="KW-1185">Reference proteome</keyword>
<keyword evidence="2" id="KW-0812">Transmembrane</keyword>
<keyword evidence="2" id="KW-1133">Transmembrane helix</keyword>
<reference evidence="3 4" key="2">
    <citation type="submission" date="2019-09" db="EMBL/GenBank/DDBJ databases">
        <authorList>
            <person name="Jin C."/>
        </authorList>
    </citation>
    <scope>NUCLEOTIDE SEQUENCE [LARGE SCALE GENOMIC DNA]</scope>
    <source>
        <strain evidence="3 4">BN140041</strain>
    </source>
</reference>
<dbReference type="AlphaFoldDB" id="A0A5B1LXI8"/>
<evidence type="ECO:0000256" key="2">
    <source>
        <dbReference type="SAM" id="Phobius"/>
    </source>
</evidence>
<gene>
    <name evidence="3" type="ORF">F0U47_18855</name>
</gene>
<protein>
    <submittedName>
        <fullName evidence="3">Low affinity iron permease family protein</fullName>
    </submittedName>
</protein>
<dbReference type="RefSeq" id="WP_149752028.1">
    <property type="nucleotide sequence ID" value="NZ_VUJW01000012.1"/>
</dbReference>
<accession>A0A5B1LXI8</accession>
<reference evidence="3 4" key="1">
    <citation type="submission" date="2019-09" db="EMBL/GenBank/DDBJ databases">
        <title>Nocardioides panacisoli sp. nov., isolated from the soil of a ginseng field.</title>
        <authorList>
            <person name="Cho C."/>
        </authorList>
    </citation>
    <scope>NUCLEOTIDE SEQUENCE [LARGE SCALE GENOMIC DNA]</scope>
    <source>
        <strain evidence="3 4">BN140041</strain>
    </source>
</reference>
<feature type="transmembrane region" description="Helical" evidence="2">
    <location>
        <begin position="49"/>
        <end position="68"/>
    </location>
</feature>
<proteinExistence type="predicted"/>
<keyword evidence="2" id="KW-0472">Membrane</keyword>
<comment type="caution">
    <text evidence="3">The sequence shown here is derived from an EMBL/GenBank/DDBJ whole genome shotgun (WGS) entry which is preliminary data.</text>
</comment>
<dbReference type="InterPro" id="IPR046080">
    <property type="entry name" value="DUF6098"/>
</dbReference>
<dbReference type="Pfam" id="PF04120">
    <property type="entry name" value="Iron_permease"/>
    <property type="match status" value="1"/>
</dbReference>
<dbReference type="EMBL" id="VUJW01000012">
    <property type="protein sequence ID" value="KAA1424297.1"/>
    <property type="molecule type" value="Genomic_DNA"/>
</dbReference>
<name>A0A5B1LXI8_9ACTN</name>
<sequence>MTKRWRVKFSAGMQGAVAAAGSPAALVGAVVLVLVWIVVGGLWRYNNLWFALLHAGTGVSAFVMVFLIRHAEGREASAMLVKLDELVAATSGASDRVIGVEQESLDRQEEIEEGAPHGGVAGREASLAEPEAARREASYDDDLPLLDDLAAVTALVQEHDELFVRYSEGPAHDSERGGSRDDEAGIDLPGLVVTTIIPEDWWSGSLEDWVARRICKYQDLGEAEGRYPWLLTGSQVGWGPDHEPLVKLGEAVGRIGPEALREAKQRYHESFDVGNDSRPG</sequence>
<dbReference type="Proteomes" id="UP000324351">
    <property type="component" value="Unassembled WGS sequence"/>
</dbReference>
<dbReference type="GO" id="GO:0055085">
    <property type="term" value="P:transmembrane transport"/>
    <property type="evidence" value="ECO:0007669"/>
    <property type="project" value="InterPro"/>
</dbReference>
<feature type="transmembrane region" description="Helical" evidence="2">
    <location>
        <begin position="21"/>
        <end position="43"/>
    </location>
</feature>